<evidence type="ECO:0000256" key="2">
    <source>
        <dbReference type="ARBA" id="ARBA00006426"/>
    </source>
</evidence>
<sequence length="323" mass="37249">MMTTLHFGQMKIMYHDLYEAINKTSAFNKLILANRLYGERSCDFNDDYLDECEDWCFGGLRVVDFQNNPEDARVKINNWVKNKTQHKLESLLDAGDVDKNTLLVLLSTMYIKGTWHTQFDAKDTKEAPFYTNQGEIKTVQMMSQTGKFPLATIDEADCRILELFYEQKDLSMFILLPNQRDLEKIESLITYEKLQEWTEEDKFLPTEMQIYVPKMSMQGTFDLEKILRSLGITDAFTDKCDFSGMTSKPLKLSKVVHKSGINVNEQGTEAEAGSGAPTTLLRSNKFDSTYGQQVSFVADHPFLFFIRHNDTKSILFWGRYSSP</sequence>
<accession>A0A9W7WVX5</accession>
<dbReference type="EMBL" id="JAFHDT010000005">
    <property type="protein sequence ID" value="KAI7809301.1"/>
    <property type="molecule type" value="Genomic_DNA"/>
</dbReference>
<dbReference type="SMART" id="SM00093">
    <property type="entry name" value="SERPIN"/>
    <property type="match status" value="1"/>
</dbReference>
<protein>
    <submittedName>
        <fullName evidence="7">Serpin peptidase inhibitor</fullName>
    </submittedName>
</protein>
<organism evidence="7 8">
    <name type="scientific">Triplophysa rosa</name>
    <name type="common">Cave loach</name>
    <dbReference type="NCBI Taxonomy" id="992332"/>
    <lineage>
        <taxon>Eukaryota</taxon>
        <taxon>Metazoa</taxon>
        <taxon>Chordata</taxon>
        <taxon>Craniata</taxon>
        <taxon>Vertebrata</taxon>
        <taxon>Euteleostomi</taxon>
        <taxon>Actinopterygii</taxon>
        <taxon>Neopterygii</taxon>
        <taxon>Teleostei</taxon>
        <taxon>Ostariophysi</taxon>
        <taxon>Cypriniformes</taxon>
        <taxon>Nemacheilidae</taxon>
        <taxon>Triplophysa</taxon>
    </lineage>
</organism>
<name>A0A9W7WVX5_TRIRA</name>
<dbReference type="GO" id="GO:0005615">
    <property type="term" value="C:extracellular space"/>
    <property type="evidence" value="ECO:0007669"/>
    <property type="project" value="InterPro"/>
</dbReference>
<dbReference type="Gene3D" id="2.30.39.10">
    <property type="entry name" value="Alpha-1-antitrypsin, domain 1"/>
    <property type="match status" value="1"/>
</dbReference>
<dbReference type="Pfam" id="PF00079">
    <property type="entry name" value="Serpin"/>
    <property type="match status" value="1"/>
</dbReference>
<dbReference type="FunFam" id="2.30.39.10:FF:000001">
    <property type="entry name" value="Serpin family B member 2"/>
    <property type="match status" value="1"/>
</dbReference>
<comment type="subcellular location">
    <subcellularLocation>
        <location evidence="1">Cytoplasm</location>
    </subcellularLocation>
</comment>
<comment type="caution">
    <text evidence="7">The sequence shown here is derived from an EMBL/GenBank/DDBJ whole genome shotgun (WGS) entry which is preliminary data.</text>
</comment>
<feature type="domain" description="Serpin" evidence="6">
    <location>
        <begin position="1"/>
        <end position="323"/>
    </location>
</feature>
<keyword evidence="8" id="KW-1185">Reference proteome</keyword>
<dbReference type="AlphaFoldDB" id="A0A9W7WVX5"/>
<evidence type="ECO:0000259" key="6">
    <source>
        <dbReference type="SMART" id="SM00093"/>
    </source>
</evidence>
<dbReference type="GO" id="GO:0004867">
    <property type="term" value="F:serine-type endopeptidase inhibitor activity"/>
    <property type="evidence" value="ECO:0007669"/>
    <property type="project" value="UniProtKB-KW"/>
</dbReference>
<evidence type="ECO:0000313" key="8">
    <source>
        <dbReference type="Proteomes" id="UP001059041"/>
    </source>
</evidence>
<dbReference type="GO" id="GO:0005737">
    <property type="term" value="C:cytoplasm"/>
    <property type="evidence" value="ECO:0007669"/>
    <property type="project" value="UniProtKB-SubCell"/>
</dbReference>
<keyword evidence="3" id="KW-0963">Cytoplasm</keyword>
<proteinExistence type="inferred from homology"/>
<dbReference type="InterPro" id="IPR000215">
    <property type="entry name" value="Serpin_fam"/>
</dbReference>
<evidence type="ECO:0000256" key="1">
    <source>
        <dbReference type="ARBA" id="ARBA00004496"/>
    </source>
</evidence>
<dbReference type="InterPro" id="IPR036186">
    <property type="entry name" value="Serpin_sf"/>
</dbReference>
<dbReference type="Gene3D" id="3.30.497.10">
    <property type="entry name" value="Antithrombin, subunit I, domain 2"/>
    <property type="match status" value="1"/>
</dbReference>
<keyword evidence="5" id="KW-0722">Serine protease inhibitor</keyword>
<evidence type="ECO:0000313" key="7">
    <source>
        <dbReference type="EMBL" id="KAI7809301.1"/>
    </source>
</evidence>
<evidence type="ECO:0000256" key="4">
    <source>
        <dbReference type="ARBA" id="ARBA00022690"/>
    </source>
</evidence>
<dbReference type="InterPro" id="IPR023795">
    <property type="entry name" value="Serpin_CS"/>
</dbReference>
<dbReference type="PANTHER" id="PTHR11461">
    <property type="entry name" value="SERINE PROTEASE INHIBITOR, SERPIN"/>
    <property type="match status" value="1"/>
</dbReference>
<reference evidence="7" key="1">
    <citation type="submission" date="2021-02" db="EMBL/GenBank/DDBJ databases">
        <title>Comparative genomics reveals that relaxation of natural selection precedes convergent phenotypic evolution of cavefish.</title>
        <authorList>
            <person name="Peng Z."/>
        </authorList>
    </citation>
    <scope>NUCLEOTIDE SEQUENCE</scope>
    <source>
        <tissue evidence="7">Muscle</tissue>
    </source>
</reference>
<keyword evidence="4" id="KW-0646">Protease inhibitor</keyword>
<dbReference type="InterPro" id="IPR023796">
    <property type="entry name" value="Serpin_dom"/>
</dbReference>
<evidence type="ECO:0000256" key="3">
    <source>
        <dbReference type="ARBA" id="ARBA00022490"/>
    </source>
</evidence>
<evidence type="ECO:0000256" key="5">
    <source>
        <dbReference type="ARBA" id="ARBA00022900"/>
    </source>
</evidence>
<gene>
    <name evidence="7" type="ORF">IRJ41_004700</name>
</gene>
<dbReference type="SUPFAM" id="SSF56574">
    <property type="entry name" value="Serpins"/>
    <property type="match status" value="1"/>
</dbReference>
<dbReference type="PROSITE" id="PS00284">
    <property type="entry name" value="SERPIN"/>
    <property type="match status" value="1"/>
</dbReference>
<comment type="similarity">
    <text evidence="2">Belongs to the serpin family. Ov-serpin subfamily.</text>
</comment>
<dbReference type="InterPro" id="IPR042185">
    <property type="entry name" value="Serpin_sf_2"/>
</dbReference>
<dbReference type="Proteomes" id="UP001059041">
    <property type="component" value="Linkage Group LG5"/>
</dbReference>
<dbReference type="PANTHER" id="PTHR11461:SF180">
    <property type="entry name" value="LEUKOCYTE ELASTASE INHIBITOR"/>
    <property type="match status" value="1"/>
</dbReference>
<dbReference type="InterPro" id="IPR042178">
    <property type="entry name" value="Serpin_sf_1"/>
</dbReference>